<evidence type="ECO:0000313" key="3">
    <source>
        <dbReference type="Proteomes" id="UP000310200"/>
    </source>
</evidence>
<evidence type="ECO:0000256" key="1">
    <source>
        <dbReference type="SAM" id="MobiDB-lite"/>
    </source>
</evidence>
<proteinExistence type="predicted"/>
<name>A0A4S2KLF7_9HYME</name>
<comment type="caution">
    <text evidence="2">The sequence shown here is derived from an EMBL/GenBank/DDBJ whole genome shotgun (WGS) entry which is preliminary data.</text>
</comment>
<gene>
    <name evidence="2" type="ORF">DBV15_05246</name>
</gene>
<organism evidence="2 3">
    <name type="scientific">Temnothorax longispinosus</name>
    <dbReference type="NCBI Taxonomy" id="300112"/>
    <lineage>
        <taxon>Eukaryota</taxon>
        <taxon>Metazoa</taxon>
        <taxon>Ecdysozoa</taxon>
        <taxon>Arthropoda</taxon>
        <taxon>Hexapoda</taxon>
        <taxon>Insecta</taxon>
        <taxon>Pterygota</taxon>
        <taxon>Neoptera</taxon>
        <taxon>Endopterygota</taxon>
        <taxon>Hymenoptera</taxon>
        <taxon>Apocrita</taxon>
        <taxon>Aculeata</taxon>
        <taxon>Formicoidea</taxon>
        <taxon>Formicidae</taxon>
        <taxon>Myrmicinae</taxon>
        <taxon>Temnothorax</taxon>
    </lineage>
</organism>
<reference evidence="2 3" key="1">
    <citation type="journal article" date="2019" name="Philos. Trans. R. Soc. Lond., B, Biol. Sci.">
        <title>Ant behaviour and brain gene expression of defending hosts depend on the ecological success of the intruding social parasite.</title>
        <authorList>
            <person name="Kaur R."/>
            <person name="Stoldt M."/>
            <person name="Jongepier E."/>
            <person name="Feldmeyer B."/>
            <person name="Menzel F."/>
            <person name="Bornberg-Bauer E."/>
            <person name="Foitzik S."/>
        </authorList>
    </citation>
    <scope>NUCLEOTIDE SEQUENCE [LARGE SCALE GENOMIC DNA]</scope>
    <source>
        <tissue evidence="2">Whole body</tissue>
    </source>
</reference>
<dbReference type="EMBL" id="QBLH01001966">
    <property type="protein sequence ID" value="TGZ50513.1"/>
    <property type="molecule type" value="Genomic_DNA"/>
</dbReference>
<evidence type="ECO:0000313" key="2">
    <source>
        <dbReference type="EMBL" id="TGZ50513.1"/>
    </source>
</evidence>
<feature type="region of interest" description="Disordered" evidence="1">
    <location>
        <begin position="146"/>
        <end position="174"/>
    </location>
</feature>
<keyword evidence="3" id="KW-1185">Reference proteome</keyword>
<dbReference type="Proteomes" id="UP000310200">
    <property type="component" value="Unassembled WGS sequence"/>
</dbReference>
<protein>
    <submittedName>
        <fullName evidence="2">Uncharacterized protein</fullName>
    </submittedName>
</protein>
<sequence>MRKNEFARTNANSSRLCGIPTPSFSARESPVNFLCGGGRRAQFGSEVFLSSASCDQVDSNPIPRGPHIVTNLALYHYHTNALSRVHPKPKKLKIEKSPTVLRTTTKCKFSLAFCYDINGQIGATRSLQRDDLIRDATEWTVTDMEGVPTSRKDADRQLTTMSPSKMTPKRRPDDTRFLSSTNVFDQTDCGSATAWQSLIRAGTLTPTRQATVSNYPRRLVTFGSPQHKHSPVSPSGTRRLKVVDRKEHERLRLKPTSTKAKRLRRKLFTDTGYPVTPICLALPSATYFDSSGKAQFPTLFGIFGSYYVSAAVPCINCELHTTSSLISVSFAAKLTYVPTYISTTTTGTTKRQMVSGIPKKMNIIADNRIISWKVTSLNSIPQNVAPREDITLSLINFVQPVSSPGLKARTITIMVECILPP</sequence>
<dbReference type="AlphaFoldDB" id="A0A4S2KLF7"/>
<accession>A0A4S2KLF7</accession>